<name>A0ABX0SH75_9ACTN</name>
<evidence type="ECO:0000256" key="1">
    <source>
        <dbReference type="ARBA" id="ARBA00008213"/>
    </source>
</evidence>
<dbReference type="EMBL" id="JAAMOZ010000001">
    <property type="protein sequence ID" value="NIH57752.1"/>
    <property type="molecule type" value="Genomic_DNA"/>
</dbReference>
<dbReference type="InterPro" id="IPR022691">
    <property type="entry name" value="Tscrpt_elong_fac_GreA/B_N"/>
</dbReference>
<reference evidence="12 13" key="1">
    <citation type="submission" date="2020-02" db="EMBL/GenBank/DDBJ databases">
        <title>Sequencing the genomes of 1000 actinobacteria strains.</title>
        <authorList>
            <person name="Klenk H.-P."/>
        </authorList>
    </citation>
    <scope>NUCLEOTIDE SEQUENCE [LARGE SCALE GENOMIC DNA]</scope>
    <source>
        <strain evidence="12 13">DSM 19609</strain>
    </source>
</reference>
<dbReference type="NCBIfam" id="TIGR01462">
    <property type="entry name" value="greA"/>
    <property type="match status" value="1"/>
</dbReference>
<dbReference type="PANTHER" id="PTHR30437:SF4">
    <property type="entry name" value="TRANSCRIPTION ELONGATION FACTOR GREA"/>
    <property type="match status" value="1"/>
</dbReference>
<dbReference type="Pfam" id="PF03449">
    <property type="entry name" value="GreA_GreB_N"/>
    <property type="match status" value="1"/>
</dbReference>
<dbReference type="PANTHER" id="PTHR30437">
    <property type="entry name" value="TRANSCRIPTION ELONGATION FACTOR GREA"/>
    <property type="match status" value="1"/>
</dbReference>
<dbReference type="PROSITE" id="PS00829">
    <property type="entry name" value="GREAB_1"/>
    <property type="match status" value="1"/>
</dbReference>
<dbReference type="RefSeq" id="WP_167167975.1">
    <property type="nucleotide sequence ID" value="NZ_BAAAOO010000007.1"/>
</dbReference>
<dbReference type="Gene3D" id="3.10.50.30">
    <property type="entry name" value="Transcription elongation factor, GreA/GreB, C-terminal domain"/>
    <property type="match status" value="1"/>
</dbReference>
<dbReference type="InterPro" id="IPR036953">
    <property type="entry name" value="GreA/GreB_C_sf"/>
</dbReference>
<evidence type="ECO:0000256" key="8">
    <source>
        <dbReference type="HAMAP-Rule" id="MF_00105"/>
    </source>
</evidence>
<dbReference type="InterPro" id="IPR001437">
    <property type="entry name" value="Tscrpt_elong_fac_GreA/B_C"/>
</dbReference>
<evidence type="ECO:0000313" key="13">
    <source>
        <dbReference type="Proteomes" id="UP000749311"/>
    </source>
</evidence>
<evidence type="ECO:0000256" key="4">
    <source>
        <dbReference type="ARBA" id="ARBA00023125"/>
    </source>
</evidence>
<keyword evidence="5 8" id="KW-0804">Transcription</keyword>
<keyword evidence="4 8" id="KW-0238">DNA-binding</keyword>
<evidence type="ECO:0000259" key="11">
    <source>
        <dbReference type="Pfam" id="PF03449"/>
    </source>
</evidence>
<dbReference type="Proteomes" id="UP000749311">
    <property type="component" value="Unassembled WGS sequence"/>
</dbReference>
<feature type="domain" description="Transcription elongation factor GreA/GreB C-terminal" evidence="10">
    <location>
        <begin position="84"/>
        <end position="163"/>
    </location>
</feature>
<keyword evidence="12" id="KW-0251">Elongation factor</keyword>
<evidence type="ECO:0000313" key="12">
    <source>
        <dbReference type="EMBL" id="NIH57752.1"/>
    </source>
</evidence>
<dbReference type="Gene3D" id="1.10.287.180">
    <property type="entry name" value="Transcription elongation factor, GreA/GreB, N-terminal domain"/>
    <property type="match status" value="1"/>
</dbReference>
<dbReference type="InterPro" id="IPR036805">
    <property type="entry name" value="Tscrpt_elong_fac_GreA/B_N_sf"/>
</dbReference>
<dbReference type="InterPro" id="IPR018151">
    <property type="entry name" value="TF_GreA/GreB_CS"/>
</dbReference>
<dbReference type="HAMAP" id="MF_00105">
    <property type="entry name" value="GreA_GreB"/>
    <property type="match status" value="1"/>
</dbReference>
<evidence type="ECO:0000259" key="10">
    <source>
        <dbReference type="Pfam" id="PF01272"/>
    </source>
</evidence>
<gene>
    <name evidence="8" type="primary">greA</name>
    <name evidence="12" type="ORF">FB473_002397</name>
</gene>
<keyword evidence="12" id="KW-0648">Protein biosynthesis</keyword>
<comment type="function">
    <text evidence="6 8 9">Necessary for efficient RNA polymerase transcription elongation past template-encoded arresting sites. The arresting sites in DNA have the property of trapping a certain fraction of elongating RNA polymerases that pass through, resulting in locked ternary complexes. Cleavage of the nascent transcript by cleavage factors such as GreA or GreB allows the resumption of elongation from the new 3'terminus. GreA releases sequences of 2 to 3 nucleotides.</text>
</comment>
<comment type="similarity">
    <text evidence="1 8 9">Belongs to the GreA/GreB family.</text>
</comment>
<accession>A0ABX0SH75</accession>
<dbReference type="InterPro" id="IPR023459">
    <property type="entry name" value="Tscrpt_elong_fac_GreA/B_fam"/>
</dbReference>
<dbReference type="PIRSF" id="PIRSF006092">
    <property type="entry name" value="GreA_GreB"/>
    <property type="match status" value="1"/>
</dbReference>
<proteinExistence type="inferred from homology"/>
<comment type="caution">
    <text evidence="12">The sequence shown here is derived from an EMBL/GenBank/DDBJ whole genome shotgun (WGS) entry which is preliminary data.</text>
</comment>
<feature type="domain" description="Transcription elongation factor GreA/GreB N-terminal" evidence="11">
    <location>
        <begin position="7"/>
        <end position="77"/>
    </location>
</feature>
<evidence type="ECO:0000256" key="3">
    <source>
        <dbReference type="ARBA" id="ARBA00023015"/>
    </source>
</evidence>
<sequence length="167" mass="18196">MADDRTVWLTREAYDKLARELEYLKSEGRPAVTAKIAAARSEGDLSENGGYHAAREEQGQMEGRILQLEAMLREARVGDVPENPDTVSVGTLVTIAYDGDPDDLDTFLLGSREMLGLDDDISTQVFSPQSPLGRAVLNATKGDEVSYEAPNGRTIHVTIVEVSPFKG</sequence>
<evidence type="ECO:0000256" key="7">
    <source>
        <dbReference type="ARBA" id="ARBA00030776"/>
    </source>
</evidence>
<dbReference type="InterPro" id="IPR028624">
    <property type="entry name" value="Tscrpt_elong_fac_GreA/B"/>
</dbReference>
<protein>
    <recommendedName>
        <fullName evidence="2 8">Transcription elongation factor GreA</fullName>
    </recommendedName>
    <alternativeName>
        <fullName evidence="7 8">Transcript cleavage factor GreA</fullName>
    </alternativeName>
</protein>
<keyword evidence="13" id="KW-1185">Reference proteome</keyword>
<dbReference type="SUPFAM" id="SSF54534">
    <property type="entry name" value="FKBP-like"/>
    <property type="match status" value="1"/>
</dbReference>
<evidence type="ECO:0000256" key="5">
    <source>
        <dbReference type="ARBA" id="ARBA00023163"/>
    </source>
</evidence>
<evidence type="ECO:0000256" key="2">
    <source>
        <dbReference type="ARBA" id="ARBA00013729"/>
    </source>
</evidence>
<dbReference type="GO" id="GO:0003746">
    <property type="term" value="F:translation elongation factor activity"/>
    <property type="evidence" value="ECO:0007669"/>
    <property type="project" value="UniProtKB-KW"/>
</dbReference>
<evidence type="ECO:0000256" key="6">
    <source>
        <dbReference type="ARBA" id="ARBA00024916"/>
    </source>
</evidence>
<evidence type="ECO:0000256" key="9">
    <source>
        <dbReference type="RuleBase" id="RU000556"/>
    </source>
</evidence>
<dbReference type="Pfam" id="PF01272">
    <property type="entry name" value="GreA_GreB"/>
    <property type="match status" value="1"/>
</dbReference>
<dbReference type="InterPro" id="IPR006359">
    <property type="entry name" value="Tscrpt_elong_fac_GreA"/>
</dbReference>
<organism evidence="12 13">
    <name type="scientific">Brooklawnia cerclae</name>
    <dbReference type="NCBI Taxonomy" id="349934"/>
    <lineage>
        <taxon>Bacteria</taxon>
        <taxon>Bacillati</taxon>
        <taxon>Actinomycetota</taxon>
        <taxon>Actinomycetes</taxon>
        <taxon>Propionibacteriales</taxon>
        <taxon>Propionibacteriaceae</taxon>
        <taxon>Brooklawnia</taxon>
    </lineage>
</organism>
<dbReference type="NCBIfam" id="NF001262">
    <property type="entry name" value="PRK00226.1-3"/>
    <property type="match status" value="1"/>
</dbReference>
<keyword evidence="3 8" id="KW-0805">Transcription regulation</keyword>
<dbReference type="SUPFAM" id="SSF46557">
    <property type="entry name" value="GreA transcript cleavage protein, N-terminal domain"/>
    <property type="match status" value="1"/>
</dbReference>
<dbReference type="PROSITE" id="PS00830">
    <property type="entry name" value="GREAB_2"/>
    <property type="match status" value="1"/>
</dbReference>